<dbReference type="Gene3D" id="1.10.287.1490">
    <property type="match status" value="1"/>
</dbReference>
<reference evidence="3 4" key="1">
    <citation type="journal article" date="2024" name="Nat. Commun.">
        <title>Phylogenomics reveals the evolutionary origins of lichenization in chlorophyte algae.</title>
        <authorList>
            <person name="Puginier C."/>
            <person name="Libourel C."/>
            <person name="Otte J."/>
            <person name="Skaloud P."/>
            <person name="Haon M."/>
            <person name="Grisel S."/>
            <person name="Petersen M."/>
            <person name="Berrin J.G."/>
            <person name="Delaux P.M."/>
            <person name="Dal Grande F."/>
            <person name="Keller J."/>
        </authorList>
    </citation>
    <scope>NUCLEOTIDE SEQUENCE [LARGE SCALE GENOMIC DNA]</scope>
    <source>
        <strain evidence="3 4">SAG 2036</strain>
    </source>
</reference>
<feature type="region of interest" description="Disordered" evidence="2">
    <location>
        <begin position="678"/>
        <end position="718"/>
    </location>
</feature>
<keyword evidence="4" id="KW-1185">Reference proteome</keyword>
<feature type="region of interest" description="Disordered" evidence="2">
    <location>
        <begin position="589"/>
        <end position="627"/>
    </location>
</feature>
<dbReference type="Proteomes" id="UP001465755">
    <property type="component" value="Unassembled WGS sequence"/>
</dbReference>
<evidence type="ECO:0000313" key="4">
    <source>
        <dbReference type="Proteomes" id="UP001465755"/>
    </source>
</evidence>
<organism evidence="3 4">
    <name type="scientific">Symbiochloris irregularis</name>
    <dbReference type="NCBI Taxonomy" id="706552"/>
    <lineage>
        <taxon>Eukaryota</taxon>
        <taxon>Viridiplantae</taxon>
        <taxon>Chlorophyta</taxon>
        <taxon>core chlorophytes</taxon>
        <taxon>Trebouxiophyceae</taxon>
        <taxon>Trebouxiales</taxon>
        <taxon>Trebouxiaceae</taxon>
        <taxon>Symbiochloris</taxon>
    </lineage>
</organism>
<name>A0AAW1NJU9_9CHLO</name>
<feature type="coiled-coil region" evidence="1">
    <location>
        <begin position="79"/>
        <end position="113"/>
    </location>
</feature>
<sequence>MTQALAAAKAELEQAGASMQRDAEMLTAEIAGKAAAIVQLNMDVASGQAALQEASARQEALTQKLADAGMAADQLRSTLAQKEQDLASSAALVKELKAELADAAAQLQGRAAEVEMLSSNLDVLQGAVAAVEGAFAAHREEADSACADLQGQLKASHTKVDQLSARNGELDAQLTASVQGRNEASNALQASQRQEQRLNQHVADLQGELAEVQLQQELEDKSGAVARLSSEAADLQDRLHSSNGALDSANITIEVQEGAADQKVAAEAAAHRQDDVIASLTGQLSDTRAARDAALTQVQADQSALSAASAAHDDLASDLHIAREEQSKAAADIAGMNRQMAAAREASSEREAALQGGMTQLQNDLEAVGQQLKDAQANYAEQATSMQSKFAAEAGKTEELSAQVASLTAAQEAAISQVAATQDELSATKQALQVSRDQEQARAAEVMQGQQALSDASLAGQKADRSSEVLRLEVQTLQAQLQQERAEAQAREQQKMGHRATALEMQRLTQENVALAERLHQMEVDVQDLVSTTDLGHGNAKQKIQYHLRLKQELEELRHQCLLALREKFQLEQCIRYLAVRLGVMSSQAEEPDYGGSTRSPLEKNPVQPASLARHPSLSTPLGRSSAMRAGRSVMAAQLGTSGQSKDEIVAAINSAVCQSADAIRTFSSDLIAAQHASSPLGRRTSMGPGPSNSPHLAPSPLGRTFTRAQPGQHARKG</sequence>
<proteinExistence type="predicted"/>
<dbReference type="EMBL" id="JALJOQ010000262">
    <property type="protein sequence ID" value="KAK9786894.1"/>
    <property type="molecule type" value="Genomic_DNA"/>
</dbReference>
<feature type="coiled-coil region" evidence="1">
    <location>
        <begin position="181"/>
        <end position="238"/>
    </location>
</feature>
<feature type="coiled-coil region" evidence="1">
    <location>
        <begin position="467"/>
        <end position="567"/>
    </location>
</feature>
<protein>
    <submittedName>
        <fullName evidence="3">Uncharacterized protein</fullName>
    </submittedName>
</protein>
<comment type="caution">
    <text evidence="3">The sequence shown here is derived from an EMBL/GenBank/DDBJ whole genome shotgun (WGS) entry which is preliminary data.</text>
</comment>
<evidence type="ECO:0000256" key="1">
    <source>
        <dbReference type="SAM" id="Coils"/>
    </source>
</evidence>
<gene>
    <name evidence="3" type="ORF">WJX73_007699</name>
</gene>
<keyword evidence="1" id="KW-0175">Coiled coil</keyword>
<evidence type="ECO:0000313" key="3">
    <source>
        <dbReference type="EMBL" id="KAK9786894.1"/>
    </source>
</evidence>
<evidence type="ECO:0000256" key="2">
    <source>
        <dbReference type="SAM" id="MobiDB-lite"/>
    </source>
</evidence>
<dbReference type="AlphaFoldDB" id="A0AAW1NJU9"/>
<accession>A0AAW1NJU9</accession>